<reference evidence="9" key="2">
    <citation type="submission" date="2023-05" db="EMBL/GenBank/DDBJ databases">
        <authorList>
            <person name="Schelkunov M.I."/>
        </authorList>
    </citation>
    <scope>NUCLEOTIDE SEQUENCE</scope>
    <source>
        <strain evidence="9">Hsosn_3</strain>
        <tissue evidence="9">Leaf</tissue>
    </source>
</reference>
<dbReference type="InterPro" id="IPR006780">
    <property type="entry name" value="YABBY"/>
</dbReference>
<dbReference type="GO" id="GO:0009944">
    <property type="term" value="P:polarity specification of adaxial/abaxial axis"/>
    <property type="evidence" value="ECO:0007669"/>
    <property type="project" value="TreeGrafter"/>
</dbReference>
<accession>A0AAD8MKW2</accession>
<comment type="caution">
    <text evidence="9">The sequence shown here is derived from an EMBL/GenBank/DDBJ whole genome shotgun (WGS) entry which is preliminary data.</text>
</comment>
<comment type="subcellular location">
    <subcellularLocation>
        <location evidence="1">Nucleus</location>
    </subcellularLocation>
</comment>
<dbReference type="Pfam" id="PF24868">
    <property type="entry name" value="YABBY_N"/>
    <property type="match status" value="1"/>
</dbReference>
<dbReference type="FunFam" id="1.10.30.10:FF:000047">
    <property type="entry name" value="Axial regulator YABBY"/>
    <property type="match status" value="1"/>
</dbReference>
<keyword evidence="4" id="KW-0863">Zinc-finger</keyword>
<comment type="similarity">
    <text evidence="2">Belongs to the YABBY family.</text>
</comment>
<dbReference type="Pfam" id="PF04690">
    <property type="entry name" value="YABBY"/>
    <property type="match status" value="1"/>
</dbReference>
<evidence type="ECO:0000313" key="10">
    <source>
        <dbReference type="Proteomes" id="UP001237642"/>
    </source>
</evidence>
<keyword evidence="6" id="KW-0539">Nucleus</keyword>
<keyword evidence="10" id="KW-1185">Reference proteome</keyword>
<organism evidence="9 10">
    <name type="scientific">Heracleum sosnowskyi</name>
    <dbReference type="NCBI Taxonomy" id="360622"/>
    <lineage>
        <taxon>Eukaryota</taxon>
        <taxon>Viridiplantae</taxon>
        <taxon>Streptophyta</taxon>
        <taxon>Embryophyta</taxon>
        <taxon>Tracheophyta</taxon>
        <taxon>Spermatophyta</taxon>
        <taxon>Magnoliopsida</taxon>
        <taxon>eudicotyledons</taxon>
        <taxon>Gunneridae</taxon>
        <taxon>Pentapetalae</taxon>
        <taxon>asterids</taxon>
        <taxon>campanulids</taxon>
        <taxon>Apiales</taxon>
        <taxon>Apiaceae</taxon>
        <taxon>Apioideae</taxon>
        <taxon>apioid superclade</taxon>
        <taxon>Tordylieae</taxon>
        <taxon>Tordyliinae</taxon>
        <taxon>Heracleum</taxon>
    </lineage>
</organism>
<dbReference type="CDD" id="cd00084">
    <property type="entry name" value="HMG-box_SF"/>
    <property type="match status" value="1"/>
</dbReference>
<dbReference type="EMBL" id="JAUIZM010000007">
    <property type="protein sequence ID" value="KAK1377116.1"/>
    <property type="molecule type" value="Genomic_DNA"/>
</dbReference>
<feature type="domain" description="YABBY protein C-terminal" evidence="7">
    <location>
        <begin position="135"/>
        <end position="195"/>
    </location>
</feature>
<feature type="domain" description="YABBY N-terminal" evidence="8">
    <location>
        <begin position="34"/>
        <end position="87"/>
    </location>
</feature>
<dbReference type="GO" id="GO:2000024">
    <property type="term" value="P:regulation of leaf development"/>
    <property type="evidence" value="ECO:0007669"/>
    <property type="project" value="TreeGrafter"/>
</dbReference>
<protein>
    <submittedName>
        <fullName evidence="9">Axial regulator YABBY 1</fullName>
    </submittedName>
</protein>
<gene>
    <name evidence="9" type="ORF">POM88_033309</name>
</gene>
<dbReference type="GO" id="GO:0000976">
    <property type="term" value="F:transcription cis-regulatory region binding"/>
    <property type="evidence" value="ECO:0007669"/>
    <property type="project" value="UniProtKB-ARBA"/>
</dbReference>
<dbReference type="GO" id="GO:0010154">
    <property type="term" value="P:fruit development"/>
    <property type="evidence" value="ECO:0007669"/>
    <property type="project" value="TreeGrafter"/>
</dbReference>
<dbReference type="Proteomes" id="UP001237642">
    <property type="component" value="Unassembled WGS sequence"/>
</dbReference>
<sequence>MVKFHQKIRSKLVKNMSSSAAFSSPDHQYHLFPSSEKLCYVHCDSCDTVLAVSVPCSSLFMTVTVRCGHCTNLLSVNMRALQIPSPNQFHQLGNSNFFSPQSLMEEIRSSPSNMLLINQPNPNESRMPVRGVDELPRLPVTNRAPEKRQRVPSAYNRFIKEEIQRIKAGNPDISHREAFSAAAKNWAHFPHIHFGLLPDQSEKKPNVCQQEGEDGLMNDGFLAAAAASVGISPYN</sequence>
<dbReference type="Gene3D" id="1.10.30.10">
    <property type="entry name" value="High mobility group box domain"/>
    <property type="match status" value="1"/>
</dbReference>
<dbReference type="InterPro" id="IPR056775">
    <property type="entry name" value="YABBY_C"/>
</dbReference>
<evidence type="ECO:0000256" key="2">
    <source>
        <dbReference type="ARBA" id="ARBA00010325"/>
    </source>
</evidence>
<dbReference type="PANTHER" id="PTHR31675">
    <property type="entry name" value="PROTEIN YABBY 6-RELATED"/>
    <property type="match status" value="1"/>
</dbReference>
<dbReference type="AlphaFoldDB" id="A0AAD8MKW2"/>
<evidence type="ECO:0000256" key="5">
    <source>
        <dbReference type="ARBA" id="ARBA00022833"/>
    </source>
</evidence>
<evidence type="ECO:0000256" key="4">
    <source>
        <dbReference type="ARBA" id="ARBA00022771"/>
    </source>
</evidence>
<keyword evidence="5" id="KW-0862">Zinc</keyword>
<dbReference type="GO" id="GO:1902183">
    <property type="term" value="P:regulation of shoot apical meristem development"/>
    <property type="evidence" value="ECO:0007669"/>
    <property type="project" value="TreeGrafter"/>
</dbReference>
<evidence type="ECO:0000313" key="9">
    <source>
        <dbReference type="EMBL" id="KAK1377116.1"/>
    </source>
</evidence>
<dbReference type="GO" id="GO:0010158">
    <property type="term" value="P:abaxial cell fate specification"/>
    <property type="evidence" value="ECO:0007669"/>
    <property type="project" value="TreeGrafter"/>
</dbReference>
<reference evidence="9" key="1">
    <citation type="submission" date="2023-02" db="EMBL/GenBank/DDBJ databases">
        <title>Genome of toxic invasive species Heracleum sosnowskyi carries increased number of genes despite the absence of recent whole-genome duplications.</title>
        <authorList>
            <person name="Schelkunov M."/>
            <person name="Shtratnikova V."/>
            <person name="Makarenko M."/>
            <person name="Klepikova A."/>
            <person name="Omelchenko D."/>
            <person name="Novikova G."/>
            <person name="Obukhova E."/>
            <person name="Bogdanov V."/>
            <person name="Penin A."/>
            <person name="Logacheva M."/>
        </authorList>
    </citation>
    <scope>NUCLEOTIDE SEQUENCE</scope>
    <source>
        <strain evidence="9">Hsosn_3</strain>
        <tissue evidence="9">Leaf</tissue>
    </source>
</reference>
<evidence type="ECO:0000259" key="7">
    <source>
        <dbReference type="Pfam" id="PF04690"/>
    </source>
</evidence>
<name>A0AAD8MKW2_9APIA</name>
<dbReference type="InterPro" id="IPR036910">
    <property type="entry name" value="HMG_box_dom_sf"/>
</dbReference>
<dbReference type="PANTHER" id="PTHR31675:SF0">
    <property type="entry name" value="AXIAL REGULATOR YABBY 1"/>
    <property type="match status" value="1"/>
</dbReference>
<proteinExistence type="inferred from homology"/>
<dbReference type="SUPFAM" id="SSF47095">
    <property type="entry name" value="HMG-box"/>
    <property type="match status" value="1"/>
</dbReference>
<keyword evidence="3" id="KW-0479">Metal-binding</keyword>
<evidence type="ECO:0000259" key="8">
    <source>
        <dbReference type="Pfam" id="PF24868"/>
    </source>
</evidence>
<evidence type="ECO:0000256" key="1">
    <source>
        <dbReference type="ARBA" id="ARBA00004123"/>
    </source>
</evidence>
<dbReference type="GO" id="GO:0005634">
    <property type="term" value="C:nucleus"/>
    <property type="evidence" value="ECO:0007669"/>
    <property type="project" value="UniProtKB-SubCell"/>
</dbReference>
<dbReference type="InterPro" id="IPR056776">
    <property type="entry name" value="YABBY_N"/>
</dbReference>
<evidence type="ECO:0000256" key="6">
    <source>
        <dbReference type="ARBA" id="ARBA00023242"/>
    </source>
</evidence>
<dbReference type="GO" id="GO:0008270">
    <property type="term" value="F:zinc ion binding"/>
    <property type="evidence" value="ECO:0007669"/>
    <property type="project" value="UniProtKB-KW"/>
</dbReference>
<evidence type="ECO:0000256" key="3">
    <source>
        <dbReference type="ARBA" id="ARBA00022723"/>
    </source>
</evidence>